<keyword evidence="4" id="KW-0812">Transmembrane</keyword>
<evidence type="ECO:0008006" key="7">
    <source>
        <dbReference type="Google" id="ProtNLM"/>
    </source>
</evidence>
<accession>A0A9J6CCC8</accession>
<dbReference type="PANTHER" id="PTHR24366:SF162">
    <property type="entry name" value="IG-LIKE DOMAIN-CONTAINING PROTEIN"/>
    <property type="match status" value="1"/>
</dbReference>
<feature type="compositionally biased region" description="Polar residues" evidence="3">
    <location>
        <begin position="662"/>
        <end position="672"/>
    </location>
</feature>
<dbReference type="AlphaFoldDB" id="A0A9J6CCC8"/>
<feature type="region of interest" description="Disordered" evidence="3">
    <location>
        <begin position="610"/>
        <end position="678"/>
    </location>
</feature>
<feature type="compositionally biased region" description="Polar residues" evidence="3">
    <location>
        <begin position="242"/>
        <end position="252"/>
    </location>
</feature>
<organism evidence="5 6">
    <name type="scientific">Polypedilum vanderplanki</name>
    <name type="common">Sleeping chironomid midge</name>
    <dbReference type="NCBI Taxonomy" id="319348"/>
    <lineage>
        <taxon>Eukaryota</taxon>
        <taxon>Metazoa</taxon>
        <taxon>Ecdysozoa</taxon>
        <taxon>Arthropoda</taxon>
        <taxon>Hexapoda</taxon>
        <taxon>Insecta</taxon>
        <taxon>Pterygota</taxon>
        <taxon>Neoptera</taxon>
        <taxon>Endopterygota</taxon>
        <taxon>Diptera</taxon>
        <taxon>Nematocera</taxon>
        <taxon>Chironomoidea</taxon>
        <taxon>Chironomidae</taxon>
        <taxon>Chironominae</taxon>
        <taxon>Polypedilum</taxon>
        <taxon>Polypedilum</taxon>
    </lineage>
</organism>
<keyword evidence="2" id="KW-0677">Repeat</keyword>
<dbReference type="Gene3D" id="3.80.10.10">
    <property type="entry name" value="Ribonuclease Inhibitor"/>
    <property type="match status" value="1"/>
</dbReference>
<feature type="compositionally biased region" description="Basic and acidic residues" evidence="3">
    <location>
        <begin position="633"/>
        <end position="656"/>
    </location>
</feature>
<sequence>MSNDIRRMVDNRQKFNLLPSINFKHIISLVILLLVTTSSSTQQQLQPSSVYECPDSCVCNEIDFSARCENIQYLIESYDAKHHRDRYNNNLMPINSLDLSNNQLTEIPSKIEILVNLTDLNLSHNQLTRVETLHFAHLEKLDLSYNHITSAELSKLPRNIIHLNLTHNKIKYLPHYLMKLKKLRTLELNENPINCRCKTLMVRDWIEYQSIWSSNAILCHAPQIFKGQPWLQARKNEVCIKQPSSTTPSSNNDKWENFDMNDVMQGDQPMDDDVPLNDEEDYDNDKDGKEDDTDVNYDEGDDKNIFDDDDDNSKKTTENDESDNNIPDDNDQHNKDELKEEFIPVQDKAIEDHHHHHGHESSTVEPATSVEKIKSSHEDENENDEGSGIEPILLTKEEEEENDGSGSGGGLLIIPSIVHHESSSEQPPPVEEEHSEEIIEHSSPNLDLNIFEEATEVPTEVPILQKGAAENVPGAISKTDDKTNEELNTATTEDNTGTYILLVIIGILLVSLIIFVAMKNRQEKRQNRRRYDVEKNATELQDMDKSLLGKPLEKNGNGKHAEHSPLINEFPEPKEYRPYNAPAITVDEPVQELPQKSQQSLYDNNMPNGNGHAAVEPIHGNGSVPKSPDSEDEVFHPAVEDHNEPESLKVEPEVPKRYSPIYSPTSPNSNRRYSPVYDEQGRVKIKLTETPKPKTPIIVNRTRSRAGEYINTPN</sequence>
<dbReference type="PROSITE" id="PS51450">
    <property type="entry name" value="LRR"/>
    <property type="match status" value="3"/>
</dbReference>
<keyword evidence="6" id="KW-1185">Reference proteome</keyword>
<feature type="region of interest" description="Disordered" evidence="3">
    <location>
        <begin position="553"/>
        <end position="572"/>
    </location>
</feature>
<feature type="compositionally biased region" description="Acidic residues" evidence="3">
    <location>
        <begin position="269"/>
        <end position="301"/>
    </location>
</feature>
<feature type="transmembrane region" description="Helical" evidence="4">
    <location>
        <begin position="499"/>
        <end position="518"/>
    </location>
</feature>
<dbReference type="Proteomes" id="UP001107558">
    <property type="component" value="Chromosome 2"/>
</dbReference>
<evidence type="ECO:0000256" key="1">
    <source>
        <dbReference type="ARBA" id="ARBA00022614"/>
    </source>
</evidence>
<feature type="compositionally biased region" description="Basic and acidic residues" evidence="3">
    <location>
        <begin position="302"/>
        <end position="318"/>
    </location>
</feature>
<dbReference type="SUPFAM" id="SSF52075">
    <property type="entry name" value="Outer arm dynein light chain 1"/>
    <property type="match status" value="1"/>
</dbReference>
<evidence type="ECO:0000256" key="2">
    <source>
        <dbReference type="ARBA" id="ARBA00022737"/>
    </source>
</evidence>
<evidence type="ECO:0000313" key="5">
    <source>
        <dbReference type="EMBL" id="KAG5679512.1"/>
    </source>
</evidence>
<dbReference type="PRINTS" id="PR00019">
    <property type="entry name" value="LEURICHRPT"/>
</dbReference>
<dbReference type="Pfam" id="PF13855">
    <property type="entry name" value="LRR_8"/>
    <property type="match status" value="1"/>
</dbReference>
<feature type="region of interest" description="Disordered" evidence="3">
    <location>
        <begin position="242"/>
        <end position="334"/>
    </location>
</feature>
<dbReference type="EMBL" id="JADBJN010000002">
    <property type="protein sequence ID" value="KAG5679512.1"/>
    <property type="molecule type" value="Genomic_DNA"/>
</dbReference>
<feature type="region of interest" description="Disordered" evidence="3">
    <location>
        <begin position="351"/>
        <end position="412"/>
    </location>
</feature>
<evidence type="ECO:0000256" key="3">
    <source>
        <dbReference type="SAM" id="MobiDB-lite"/>
    </source>
</evidence>
<dbReference type="InterPro" id="IPR032675">
    <property type="entry name" value="LRR_dom_sf"/>
</dbReference>
<dbReference type="InterPro" id="IPR001611">
    <property type="entry name" value="Leu-rich_rpt"/>
</dbReference>
<proteinExistence type="predicted"/>
<dbReference type="PANTHER" id="PTHR24366">
    <property type="entry name" value="IG(IMMUNOGLOBULIN) AND LRR(LEUCINE RICH REPEAT) DOMAINS"/>
    <property type="match status" value="1"/>
</dbReference>
<feature type="compositionally biased region" description="Acidic residues" evidence="3">
    <location>
        <begin position="319"/>
        <end position="329"/>
    </location>
</feature>
<name>A0A9J6CCC8_POLVA</name>
<gene>
    <name evidence="5" type="ORF">PVAND_009075</name>
</gene>
<keyword evidence="4" id="KW-1133">Transmembrane helix</keyword>
<dbReference type="OrthoDB" id="1741314at2759"/>
<evidence type="ECO:0000313" key="6">
    <source>
        <dbReference type="Proteomes" id="UP001107558"/>
    </source>
</evidence>
<reference evidence="5" key="1">
    <citation type="submission" date="2021-03" db="EMBL/GenBank/DDBJ databases">
        <title>Chromosome level genome of the anhydrobiotic midge Polypedilum vanderplanki.</title>
        <authorList>
            <person name="Yoshida Y."/>
            <person name="Kikawada T."/>
            <person name="Gusev O."/>
        </authorList>
    </citation>
    <scope>NUCLEOTIDE SEQUENCE</scope>
    <source>
        <strain evidence="5">NIAS01</strain>
        <tissue evidence="5">Whole body or cell culture</tissue>
    </source>
</reference>
<keyword evidence="4" id="KW-0472">Membrane</keyword>
<evidence type="ECO:0000256" key="4">
    <source>
        <dbReference type="SAM" id="Phobius"/>
    </source>
</evidence>
<keyword evidence="1" id="KW-0433">Leucine-rich repeat</keyword>
<comment type="caution">
    <text evidence="5">The sequence shown here is derived from an EMBL/GenBank/DDBJ whole genome shotgun (WGS) entry which is preliminary data.</text>
</comment>
<protein>
    <recommendedName>
        <fullName evidence="7">Leucine-rich repeat protein</fullName>
    </recommendedName>
</protein>